<gene>
    <name evidence="4" type="ORF">JFN90_16380</name>
</gene>
<name>A0ABS0YUW8_9BACT</name>
<sequence>MLLTELGVALKRVGAKILECRDQGGTNGKWEGTQFKAAADLIADESMRSELKRISTIAIVSEEDVASQSESRPEEYWLIDPIDGTASFVHGFSGFVCQAALIRRGVVEMAGVYAPALDKLYLAERGGGATVNGTPLGVREPLSECLTLVDNYPEARGLAAEVMHALPCATYLESGSIGLKICLVAEGAADLFVKDVTVRDWDVAPPHLILAEAGGFLSVAAGIPFEYRGCYEKTGVIAASTRELLERARAVIQKRGASV</sequence>
<keyword evidence="2" id="KW-0378">Hydrolase</keyword>
<dbReference type="InterPro" id="IPR000760">
    <property type="entry name" value="Inositol_monophosphatase-like"/>
</dbReference>
<comment type="caution">
    <text evidence="4">The sequence shown here is derived from an EMBL/GenBank/DDBJ whole genome shotgun (WGS) entry which is preliminary data.</text>
</comment>
<dbReference type="PANTHER" id="PTHR20854">
    <property type="entry name" value="INOSITOL MONOPHOSPHATASE"/>
    <property type="match status" value="1"/>
</dbReference>
<keyword evidence="1" id="KW-0479">Metal-binding</keyword>
<dbReference type="Gene3D" id="3.30.540.10">
    <property type="entry name" value="Fructose-1,6-Bisphosphatase, subunit A, domain 1"/>
    <property type="match status" value="1"/>
</dbReference>
<reference evidence="4 5" key="1">
    <citation type="submission" date="2020-12" db="EMBL/GenBank/DDBJ databases">
        <title>Geomonas sp. Red259, isolated from paddy soil.</title>
        <authorList>
            <person name="Xu Z."/>
            <person name="Zhang Z."/>
            <person name="Masuda Y."/>
            <person name="Itoh H."/>
            <person name="Senoo K."/>
        </authorList>
    </citation>
    <scope>NUCLEOTIDE SEQUENCE [LARGE SCALE GENOMIC DNA]</scope>
    <source>
        <strain evidence="4 5">Red259</strain>
    </source>
</reference>
<evidence type="ECO:0008006" key="6">
    <source>
        <dbReference type="Google" id="ProtNLM"/>
    </source>
</evidence>
<evidence type="ECO:0000313" key="4">
    <source>
        <dbReference type="EMBL" id="MBJ6801709.1"/>
    </source>
</evidence>
<dbReference type="SUPFAM" id="SSF56655">
    <property type="entry name" value="Carbohydrate phosphatase"/>
    <property type="match status" value="1"/>
</dbReference>
<dbReference type="Gene3D" id="3.40.190.80">
    <property type="match status" value="1"/>
</dbReference>
<protein>
    <recommendedName>
        <fullName evidence="6">Inositol monophosphatase</fullName>
    </recommendedName>
</protein>
<dbReference type="PANTHER" id="PTHR20854:SF4">
    <property type="entry name" value="INOSITOL-1-MONOPHOSPHATASE-RELATED"/>
    <property type="match status" value="1"/>
</dbReference>
<dbReference type="PRINTS" id="PR00377">
    <property type="entry name" value="IMPHPHTASES"/>
</dbReference>
<keyword evidence="5" id="KW-1185">Reference proteome</keyword>
<evidence type="ECO:0000313" key="5">
    <source>
        <dbReference type="Proteomes" id="UP000641025"/>
    </source>
</evidence>
<dbReference type="EMBL" id="JAEMHK010000013">
    <property type="protein sequence ID" value="MBJ6801709.1"/>
    <property type="molecule type" value="Genomic_DNA"/>
</dbReference>
<proteinExistence type="predicted"/>
<dbReference type="Pfam" id="PF00459">
    <property type="entry name" value="Inositol_P"/>
    <property type="match status" value="1"/>
</dbReference>
<evidence type="ECO:0000256" key="3">
    <source>
        <dbReference type="ARBA" id="ARBA00022842"/>
    </source>
</evidence>
<keyword evidence="3" id="KW-0460">Magnesium</keyword>
<evidence type="ECO:0000256" key="1">
    <source>
        <dbReference type="ARBA" id="ARBA00022723"/>
    </source>
</evidence>
<dbReference type="Proteomes" id="UP000641025">
    <property type="component" value="Unassembled WGS sequence"/>
</dbReference>
<accession>A0ABS0YUW8</accession>
<dbReference type="InterPro" id="IPR020583">
    <property type="entry name" value="Inositol_monoP_metal-BS"/>
</dbReference>
<evidence type="ECO:0000256" key="2">
    <source>
        <dbReference type="ARBA" id="ARBA00022801"/>
    </source>
</evidence>
<organism evidence="4 5">
    <name type="scientific">Geomonas propionica</name>
    <dbReference type="NCBI Taxonomy" id="2798582"/>
    <lineage>
        <taxon>Bacteria</taxon>
        <taxon>Pseudomonadati</taxon>
        <taxon>Thermodesulfobacteriota</taxon>
        <taxon>Desulfuromonadia</taxon>
        <taxon>Geobacterales</taxon>
        <taxon>Geobacteraceae</taxon>
        <taxon>Geomonas</taxon>
    </lineage>
</organism>
<dbReference type="RefSeq" id="WP_199396203.1">
    <property type="nucleotide sequence ID" value="NZ_JAEMHK010000013.1"/>
</dbReference>
<dbReference type="PROSITE" id="PS00629">
    <property type="entry name" value="IMP_1"/>
    <property type="match status" value="1"/>
</dbReference>